<dbReference type="PANTHER" id="PTHR11360">
    <property type="entry name" value="MONOCARBOXYLATE TRANSPORTER"/>
    <property type="match status" value="1"/>
</dbReference>
<feature type="domain" description="Major facilitator superfamily (MFS) profile" evidence="5">
    <location>
        <begin position="13"/>
        <end position="409"/>
    </location>
</feature>
<feature type="transmembrane region" description="Helical" evidence="4">
    <location>
        <begin position="231"/>
        <end position="253"/>
    </location>
</feature>
<feature type="transmembrane region" description="Helical" evidence="4">
    <location>
        <begin position="141"/>
        <end position="161"/>
    </location>
</feature>
<gene>
    <name evidence="6" type="ORF">Y958_14905</name>
</gene>
<feature type="transmembrane region" description="Helical" evidence="4">
    <location>
        <begin position="111"/>
        <end position="134"/>
    </location>
</feature>
<organism evidence="6 7">
    <name type="scientific">Nitrospirillum viridazoti CBAmc</name>
    <dbReference type="NCBI Taxonomy" id="1441467"/>
    <lineage>
        <taxon>Bacteria</taxon>
        <taxon>Pseudomonadati</taxon>
        <taxon>Pseudomonadota</taxon>
        <taxon>Alphaproteobacteria</taxon>
        <taxon>Rhodospirillales</taxon>
        <taxon>Azospirillaceae</taxon>
        <taxon>Nitrospirillum</taxon>
        <taxon>Nitrospirillum viridazoti</taxon>
    </lineage>
</organism>
<dbReference type="InterPro" id="IPR011701">
    <property type="entry name" value="MFS"/>
</dbReference>
<evidence type="ECO:0000313" key="7">
    <source>
        <dbReference type="Proteomes" id="UP000197153"/>
    </source>
</evidence>
<dbReference type="GO" id="GO:0022857">
    <property type="term" value="F:transmembrane transporter activity"/>
    <property type="evidence" value="ECO:0007669"/>
    <property type="project" value="InterPro"/>
</dbReference>
<keyword evidence="7" id="KW-1185">Reference proteome</keyword>
<dbReference type="PANTHER" id="PTHR11360:SF290">
    <property type="entry name" value="MONOCARBOXYLATE MFS PERMEASE"/>
    <property type="match status" value="1"/>
</dbReference>
<feature type="transmembrane region" description="Helical" evidence="4">
    <location>
        <begin position="82"/>
        <end position="105"/>
    </location>
</feature>
<sequence length="410" mass="42656">MRGGEVVPARWRGPVVVVLGFLMLLISAGPVFYAYGVFAPDLVATFGASRAAVNLALTAVLVVSGLASAPVGWLAARIPLHWLAMGGVLGTAAGLALVAGATAMWQVVALYATLISAADVLLGMLVINLLIAHWFERRRGLVMGIVALGGSAAAIFFPPWAAYLQGWLGWRGGFLVFAGITLLLAPAVWWLARRPAGGIPAWERRAAVAGQVSAPAGPPPSWGMFLRSADFWVITLGVGTLMALNGAIMASLVSYGRALGLDALTAASLVSTVGMTAMAGKLVFGVLADRVDLRWALRLGLLAGAVAMVLFALARDGRPLYVAALVYGLSLGALLPVWGALTAQCFGLGHYGRALGATRAAMTPINFAYPLLVGALFDWTGSYRPAWAALSALALLALGLSFLRGRQPSR</sequence>
<dbReference type="AlphaFoldDB" id="A0A248JUQ3"/>
<feature type="transmembrane region" description="Helical" evidence="4">
    <location>
        <begin position="295"/>
        <end position="314"/>
    </location>
</feature>
<keyword evidence="1 4" id="KW-0812">Transmembrane</keyword>
<protein>
    <recommendedName>
        <fullName evidence="5">Major facilitator superfamily (MFS) profile domain-containing protein</fullName>
    </recommendedName>
</protein>
<dbReference type="KEGG" id="nao:Y958_14905"/>
<evidence type="ECO:0000313" key="6">
    <source>
        <dbReference type="EMBL" id="ASG22250.1"/>
    </source>
</evidence>
<reference evidence="6 7" key="1">
    <citation type="submission" date="2017-06" db="EMBL/GenBank/DDBJ databases">
        <title>Complete genome sequence of Nitrospirillum amazonense strain CBAmC, an endophytic nitrogen-fixing and plant growth-promoting bacterium, isolated from sugarcane.</title>
        <authorList>
            <person name="Schwab S."/>
            <person name="dos Santos Teixeira K.R."/>
            <person name="Simoes Araujo J.L."/>
            <person name="Soares Vidal M."/>
            <person name="Borges de Freitas H.R."/>
            <person name="Rivello Crivelaro A.L."/>
            <person name="Bueno de Camargo Nunes A."/>
            <person name="dos Santos C.M."/>
            <person name="Palmeira da Silva Rosa D."/>
            <person name="da Silva Padilha D."/>
            <person name="da Silva E."/>
            <person name="Araujo Terra L."/>
            <person name="Soares Mendes V."/>
            <person name="Farinelli L."/>
            <person name="Magalhaes Cruz L."/>
            <person name="Baldani J.I."/>
        </authorList>
    </citation>
    <scope>NUCLEOTIDE SEQUENCE [LARGE SCALE GENOMIC DNA]</scope>
    <source>
        <strain evidence="6 7">CBAmC</strain>
    </source>
</reference>
<keyword evidence="3 4" id="KW-0472">Membrane</keyword>
<proteinExistence type="predicted"/>
<name>A0A248JUQ3_9PROT</name>
<dbReference type="EMBL" id="CP022111">
    <property type="protein sequence ID" value="ASG22250.1"/>
    <property type="molecule type" value="Genomic_DNA"/>
</dbReference>
<dbReference type="Proteomes" id="UP000197153">
    <property type="component" value="Chromosome 2"/>
</dbReference>
<dbReference type="SUPFAM" id="SSF103473">
    <property type="entry name" value="MFS general substrate transporter"/>
    <property type="match status" value="1"/>
</dbReference>
<feature type="transmembrane region" description="Helical" evidence="4">
    <location>
        <begin position="55"/>
        <end position="75"/>
    </location>
</feature>
<evidence type="ECO:0000259" key="5">
    <source>
        <dbReference type="PROSITE" id="PS50850"/>
    </source>
</evidence>
<feature type="transmembrane region" description="Helical" evidence="4">
    <location>
        <begin position="386"/>
        <end position="403"/>
    </location>
</feature>
<dbReference type="InterPro" id="IPR050327">
    <property type="entry name" value="Proton-linked_MCT"/>
</dbReference>
<evidence type="ECO:0000256" key="4">
    <source>
        <dbReference type="SAM" id="Phobius"/>
    </source>
</evidence>
<dbReference type="PROSITE" id="PS50850">
    <property type="entry name" value="MFS"/>
    <property type="match status" value="1"/>
</dbReference>
<feature type="transmembrane region" description="Helical" evidence="4">
    <location>
        <begin position="265"/>
        <end position="288"/>
    </location>
</feature>
<dbReference type="Gene3D" id="1.20.1250.20">
    <property type="entry name" value="MFS general substrate transporter like domains"/>
    <property type="match status" value="2"/>
</dbReference>
<evidence type="ECO:0000256" key="2">
    <source>
        <dbReference type="ARBA" id="ARBA00022989"/>
    </source>
</evidence>
<evidence type="ECO:0000256" key="1">
    <source>
        <dbReference type="ARBA" id="ARBA00022692"/>
    </source>
</evidence>
<evidence type="ECO:0000256" key="3">
    <source>
        <dbReference type="ARBA" id="ARBA00023136"/>
    </source>
</evidence>
<accession>A0A248JUQ3</accession>
<dbReference type="Pfam" id="PF07690">
    <property type="entry name" value="MFS_1"/>
    <property type="match status" value="1"/>
</dbReference>
<dbReference type="InterPro" id="IPR020846">
    <property type="entry name" value="MFS_dom"/>
</dbReference>
<feature type="transmembrane region" description="Helical" evidence="4">
    <location>
        <begin position="173"/>
        <end position="192"/>
    </location>
</feature>
<feature type="transmembrane region" description="Helical" evidence="4">
    <location>
        <begin position="361"/>
        <end position="380"/>
    </location>
</feature>
<keyword evidence="2 4" id="KW-1133">Transmembrane helix</keyword>
<feature type="transmembrane region" description="Helical" evidence="4">
    <location>
        <begin position="320"/>
        <end position="341"/>
    </location>
</feature>
<dbReference type="InterPro" id="IPR036259">
    <property type="entry name" value="MFS_trans_sf"/>
</dbReference>
<feature type="transmembrane region" description="Helical" evidence="4">
    <location>
        <begin position="12"/>
        <end position="35"/>
    </location>
</feature>